<keyword evidence="3 6" id="KW-1133">Transmembrane helix</keyword>
<keyword evidence="9" id="KW-1185">Reference proteome</keyword>
<keyword evidence="4 6" id="KW-0472">Membrane</keyword>
<feature type="transmembrane region" description="Helical" evidence="6">
    <location>
        <begin position="45"/>
        <end position="68"/>
    </location>
</feature>
<evidence type="ECO:0000256" key="3">
    <source>
        <dbReference type="ARBA" id="ARBA00022989"/>
    </source>
</evidence>
<dbReference type="InterPro" id="IPR036249">
    <property type="entry name" value="Thioredoxin-like_sf"/>
</dbReference>
<dbReference type="InterPro" id="IPR009908">
    <property type="entry name" value="Methylamine_util_MauE"/>
</dbReference>
<sequence length="557" mass="57239">MITALHLVATLVVAGLFLTSGVLKLRDRAGALAGVRGFSFLPEPLVPVIARVLPYVEIALGVLLLVTWGSAFTGVAALALALAIGFVIVVGLSLARGERPTCHCFGEVSAEPISERTLLRNVAIALSAAAALLLDRPFPGVVPSLVRLGAAEVAFALTATVLVATAAILWSRLDAARRSIVTLTSERDAALARPAARPTLDIPEAAVLGRDGAYVPLADLAREKAQLVIGVSPTCSVCKELSPAFAGWRAALDKEVGVTIVSWADLGSSVAAYPDDADFLYADPDGRALGALGIGGTPGAVVLGTNGKVAAGPALGGESIMELITAVIQAIGVNMMTGMAHQAREPRPIGGSDSGQEHLPDTGSDLQDFLVRTETGEQVPFMDALASVSTGPVPVVAWRDSCPYCSEIAAEMVQFSERGEVVLLVNEPISSVRSQGLTGPAFQTVDIDASGILGLPGTPAGFPVEEARVGAGGGVGGGSVLRMLVERARAKGTLVETPATRQVEQLQLQGGVPDPEDRELLPVRSASAPSAAQSTAPVHAHADHAHGHAHAGHAHDH</sequence>
<feature type="transmembrane region" description="Helical" evidence="6">
    <location>
        <begin position="74"/>
        <end position="96"/>
    </location>
</feature>
<evidence type="ECO:0000256" key="1">
    <source>
        <dbReference type="ARBA" id="ARBA00004141"/>
    </source>
</evidence>
<keyword evidence="2 6" id="KW-0812">Transmembrane</keyword>
<feature type="compositionally biased region" description="Basic residues" evidence="5">
    <location>
        <begin position="547"/>
        <end position="557"/>
    </location>
</feature>
<feature type="transmembrane region" description="Helical" evidence="6">
    <location>
        <begin position="6"/>
        <end position="25"/>
    </location>
</feature>
<dbReference type="RefSeq" id="WP_106295947.1">
    <property type="nucleotide sequence ID" value="NZ_PVTI01000001.1"/>
</dbReference>
<protein>
    <submittedName>
        <fullName evidence="8">Methylamine utilization protein MauE</fullName>
    </submittedName>
</protein>
<evidence type="ECO:0000259" key="7">
    <source>
        <dbReference type="Pfam" id="PF07291"/>
    </source>
</evidence>
<dbReference type="GO" id="GO:0016020">
    <property type="term" value="C:membrane"/>
    <property type="evidence" value="ECO:0007669"/>
    <property type="project" value="UniProtKB-SubCell"/>
</dbReference>
<dbReference type="UniPathway" id="UPA00895"/>
<dbReference type="Gene3D" id="3.40.30.10">
    <property type="entry name" value="Glutaredoxin"/>
    <property type="match status" value="1"/>
</dbReference>
<dbReference type="Pfam" id="PF07291">
    <property type="entry name" value="MauE"/>
    <property type="match status" value="1"/>
</dbReference>
<dbReference type="OrthoDB" id="5006039at2"/>
<evidence type="ECO:0000256" key="6">
    <source>
        <dbReference type="SAM" id="Phobius"/>
    </source>
</evidence>
<organism evidence="8 9">
    <name type="scientific">Knoellia remsis</name>
    <dbReference type="NCBI Taxonomy" id="407159"/>
    <lineage>
        <taxon>Bacteria</taxon>
        <taxon>Bacillati</taxon>
        <taxon>Actinomycetota</taxon>
        <taxon>Actinomycetes</taxon>
        <taxon>Micrococcales</taxon>
        <taxon>Intrasporangiaceae</taxon>
        <taxon>Knoellia</taxon>
    </lineage>
</organism>
<evidence type="ECO:0000313" key="9">
    <source>
        <dbReference type="Proteomes" id="UP000237822"/>
    </source>
</evidence>
<evidence type="ECO:0000256" key="5">
    <source>
        <dbReference type="SAM" id="MobiDB-lite"/>
    </source>
</evidence>
<feature type="domain" description="Methylamine utilisation protein MauE" evidence="7">
    <location>
        <begin position="4"/>
        <end position="133"/>
    </location>
</feature>
<name>A0A2T0V0J7_9MICO</name>
<proteinExistence type="predicted"/>
<reference evidence="8 9" key="1">
    <citation type="submission" date="2018-03" db="EMBL/GenBank/DDBJ databases">
        <title>Genomic Encyclopedia of Archaeal and Bacterial Type Strains, Phase II (KMG-II): from individual species to whole genera.</title>
        <authorList>
            <person name="Goeker M."/>
        </authorList>
    </citation>
    <scope>NUCLEOTIDE SEQUENCE [LARGE SCALE GENOMIC DNA]</scope>
    <source>
        <strain evidence="8 9">ATCC BAA-1496</strain>
    </source>
</reference>
<feature type="compositionally biased region" description="Low complexity" evidence="5">
    <location>
        <begin position="525"/>
        <end position="539"/>
    </location>
</feature>
<dbReference type="SUPFAM" id="SSF52833">
    <property type="entry name" value="Thioredoxin-like"/>
    <property type="match status" value="1"/>
</dbReference>
<feature type="region of interest" description="Disordered" evidence="5">
    <location>
        <begin position="343"/>
        <end position="364"/>
    </location>
</feature>
<comment type="caution">
    <text evidence="8">The sequence shown here is derived from an EMBL/GenBank/DDBJ whole genome shotgun (WGS) entry which is preliminary data.</text>
</comment>
<dbReference type="Proteomes" id="UP000237822">
    <property type="component" value="Unassembled WGS sequence"/>
</dbReference>
<feature type="transmembrane region" description="Helical" evidence="6">
    <location>
        <begin position="146"/>
        <end position="170"/>
    </location>
</feature>
<dbReference type="EMBL" id="PVTI01000001">
    <property type="protein sequence ID" value="PRY63637.1"/>
    <property type="molecule type" value="Genomic_DNA"/>
</dbReference>
<accession>A0A2T0V0J7</accession>
<comment type="subcellular location">
    <subcellularLocation>
        <location evidence="1">Membrane</location>
        <topology evidence="1">Multi-pass membrane protein</topology>
    </subcellularLocation>
</comment>
<feature type="region of interest" description="Disordered" evidence="5">
    <location>
        <begin position="524"/>
        <end position="557"/>
    </location>
</feature>
<gene>
    <name evidence="8" type="ORF">BCF74_10135</name>
</gene>
<evidence type="ECO:0000256" key="4">
    <source>
        <dbReference type="ARBA" id="ARBA00023136"/>
    </source>
</evidence>
<evidence type="ECO:0000256" key="2">
    <source>
        <dbReference type="ARBA" id="ARBA00022692"/>
    </source>
</evidence>
<dbReference type="AlphaFoldDB" id="A0A2T0V0J7"/>
<evidence type="ECO:0000313" key="8">
    <source>
        <dbReference type="EMBL" id="PRY63637.1"/>
    </source>
</evidence>
<dbReference type="GO" id="GO:0030416">
    <property type="term" value="P:methylamine metabolic process"/>
    <property type="evidence" value="ECO:0007669"/>
    <property type="project" value="InterPro"/>
</dbReference>